<accession>A0AAQ4DUF6</accession>
<dbReference type="Proteomes" id="UP001321473">
    <property type="component" value="Unassembled WGS sequence"/>
</dbReference>
<keyword evidence="2" id="KW-1185">Reference proteome</keyword>
<reference evidence="1 2" key="1">
    <citation type="journal article" date="2023" name="Arcadia Sci">
        <title>De novo assembly of a long-read Amblyomma americanum tick genome.</title>
        <authorList>
            <person name="Chou S."/>
            <person name="Poskanzer K.E."/>
            <person name="Rollins M."/>
            <person name="Thuy-Boun P.S."/>
        </authorList>
    </citation>
    <scope>NUCLEOTIDE SEQUENCE [LARGE SCALE GENOMIC DNA]</scope>
    <source>
        <strain evidence="1">F_SG_1</strain>
        <tissue evidence="1">Salivary glands</tissue>
    </source>
</reference>
<dbReference type="AlphaFoldDB" id="A0AAQ4DUF6"/>
<evidence type="ECO:0000313" key="2">
    <source>
        <dbReference type="Proteomes" id="UP001321473"/>
    </source>
</evidence>
<comment type="caution">
    <text evidence="1">The sequence shown here is derived from an EMBL/GenBank/DDBJ whole genome shotgun (WGS) entry which is preliminary data.</text>
</comment>
<organism evidence="1 2">
    <name type="scientific">Amblyomma americanum</name>
    <name type="common">Lone star tick</name>
    <dbReference type="NCBI Taxonomy" id="6943"/>
    <lineage>
        <taxon>Eukaryota</taxon>
        <taxon>Metazoa</taxon>
        <taxon>Ecdysozoa</taxon>
        <taxon>Arthropoda</taxon>
        <taxon>Chelicerata</taxon>
        <taxon>Arachnida</taxon>
        <taxon>Acari</taxon>
        <taxon>Parasitiformes</taxon>
        <taxon>Ixodida</taxon>
        <taxon>Ixodoidea</taxon>
        <taxon>Ixodidae</taxon>
        <taxon>Amblyomminae</taxon>
        <taxon>Amblyomma</taxon>
    </lineage>
</organism>
<sequence length="154" mass="16946">MCPNIAQWYHVVCREFARDNTPGRKGRSSDRIPAAGGTVDEQVSWGSNLRSEKCRCCQCEVHSTSFDGDCYCVPNKTAFLGRTKQVLLVFKECVCHTVCKPRVLGTCGDFMQGTPPRLLATRGLPSFRLTAQAAVHVSVVSATWVQSLDLVHLA</sequence>
<evidence type="ECO:0000313" key="1">
    <source>
        <dbReference type="EMBL" id="KAK8766096.1"/>
    </source>
</evidence>
<gene>
    <name evidence="1" type="ORF">V5799_007122</name>
</gene>
<proteinExistence type="predicted"/>
<name>A0AAQ4DUF6_AMBAM</name>
<dbReference type="EMBL" id="JARKHS020026709">
    <property type="protein sequence ID" value="KAK8766096.1"/>
    <property type="molecule type" value="Genomic_DNA"/>
</dbReference>
<protein>
    <submittedName>
        <fullName evidence="1">Uncharacterized protein</fullName>
    </submittedName>
</protein>